<keyword evidence="5 9" id="KW-0472">Membrane</keyword>
<reference evidence="12" key="1">
    <citation type="submission" date="2018-08" db="EMBL/GenBank/DDBJ databases">
        <authorList>
            <person name="Cornetti L."/>
        </authorList>
    </citation>
    <scope>NUCLEOTIDE SEQUENCE</scope>
    <source>
        <strain evidence="12">PT-GA-1</strain>
    </source>
</reference>
<dbReference type="PANTHER" id="PTHR15948">
    <property type="entry name" value="G-PROTEIN COUPLED RECEPTOR 89-RELATED"/>
    <property type="match status" value="1"/>
</dbReference>
<comment type="subcellular location">
    <subcellularLocation>
        <location evidence="1">Membrane</location>
        <topology evidence="1">Multi-pass membrane protein</topology>
    </subcellularLocation>
</comment>
<evidence type="ECO:0000259" key="10">
    <source>
        <dbReference type="Pfam" id="PF12430"/>
    </source>
</evidence>
<evidence type="ECO:0000256" key="9">
    <source>
        <dbReference type="SAM" id="Phobius"/>
    </source>
</evidence>
<evidence type="ECO:0000256" key="7">
    <source>
        <dbReference type="ARBA" id="ARBA00035085"/>
    </source>
</evidence>
<evidence type="ECO:0000313" key="12">
    <source>
        <dbReference type="EMBL" id="SVE75779.1"/>
    </source>
</evidence>
<feature type="transmembrane region" description="Helical" evidence="9">
    <location>
        <begin position="150"/>
        <end position="175"/>
    </location>
</feature>
<evidence type="ECO:0000256" key="4">
    <source>
        <dbReference type="ARBA" id="ARBA00022989"/>
    </source>
</evidence>
<evidence type="ECO:0000256" key="2">
    <source>
        <dbReference type="ARBA" id="ARBA00009478"/>
    </source>
</evidence>
<keyword evidence="3 9" id="KW-0812">Transmembrane</keyword>
<keyword evidence="4 9" id="KW-1133">Transmembrane helix</keyword>
<dbReference type="Pfam" id="PF12430">
    <property type="entry name" value="ABA_GPCR"/>
    <property type="match status" value="1"/>
</dbReference>
<feature type="transmembrane region" description="Helical" evidence="9">
    <location>
        <begin position="386"/>
        <end position="406"/>
    </location>
</feature>
<name>A0A4Y7M7R6_9CRUS</name>
<comment type="catalytic activity">
    <reaction evidence="6">
        <text>iodide(out) = iodide(in)</text>
        <dbReference type="Rhea" id="RHEA:66324"/>
        <dbReference type="ChEBI" id="CHEBI:16382"/>
    </reaction>
</comment>
<feature type="transmembrane region" description="Helical" evidence="9">
    <location>
        <begin position="73"/>
        <end position="96"/>
    </location>
</feature>
<proteinExistence type="evidence at transcript level"/>
<organism evidence="12">
    <name type="scientific">Daphnia hispanica</name>
    <dbReference type="NCBI Taxonomy" id="575233"/>
    <lineage>
        <taxon>Eukaryota</taxon>
        <taxon>Metazoa</taxon>
        <taxon>Ecdysozoa</taxon>
        <taxon>Arthropoda</taxon>
        <taxon>Crustacea</taxon>
        <taxon>Branchiopoda</taxon>
        <taxon>Diplostraca</taxon>
        <taxon>Cladocera</taxon>
        <taxon>Anomopoda</taxon>
        <taxon>Daphniidae</taxon>
        <taxon>Daphnia</taxon>
    </lineage>
</organism>
<dbReference type="InterPro" id="IPR025969">
    <property type="entry name" value="ABA_GPCR_dom"/>
</dbReference>
<evidence type="ECO:0000259" key="11">
    <source>
        <dbReference type="Pfam" id="PF12537"/>
    </source>
</evidence>
<dbReference type="GO" id="GO:0008308">
    <property type="term" value="F:voltage-gated monoatomic anion channel activity"/>
    <property type="evidence" value="ECO:0007669"/>
    <property type="project" value="TreeGrafter"/>
</dbReference>
<comment type="similarity">
    <text evidence="2">Belongs to the Golgi pH regulator (TC 1.A.38) family.</text>
</comment>
<feature type="domain" description="Golgi pH regulator conserved" evidence="11">
    <location>
        <begin position="146"/>
        <end position="210"/>
    </location>
</feature>
<dbReference type="Pfam" id="PF12537">
    <property type="entry name" value="GPHR_N"/>
    <property type="match status" value="1"/>
</dbReference>
<comment type="catalytic activity">
    <reaction evidence="8">
        <text>fluoride(in) = fluoride(out)</text>
        <dbReference type="Rhea" id="RHEA:76159"/>
        <dbReference type="ChEBI" id="CHEBI:17051"/>
    </reaction>
</comment>
<dbReference type="GO" id="GO:0051452">
    <property type="term" value="P:intracellular pH reduction"/>
    <property type="evidence" value="ECO:0007669"/>
    <property type="project" value="TreeGrafter"/>
</dbReference>
<sequence>MNIVEDTIAITLSVIIFFAGGWVFFMKQLFRDYEVHHHTVQLIFSVTFALSCIMFELIIFEILGILDASYRFICWNVVLYTMLVFVIVIIPFYIGYFVLSNIRFVKKSLVKILSLMVWVIYLYLFWKVGDPFPVISSSKRSLRLLSMEQGISRIGIIGVTVMALLSGFGAVNYPYTSMAVFMRPVTHADIQIVERKLMQTMDMIVVKKKRVALMERDSRSQKNRNSKDTSTSGVWSMLKSVASVGVSSSENLSTLKCEVSALEELSRQLFVEAVDLHTMEDRLEWSTTWQGKYFNFLGYFFSIYCMWKIFISTINIVFDRVGRVDPVTRGLEIAIHWVGLSIDFNFWSQHVSFLLVGCIVVTSIRGLLLTLTKFFYAISSSKSSNVIVLLLAQIMGMYFVSSVLLMRMNMPAEYRTIITQVLGDLQFSFYHRWFDVIFLVSAFLPYLISLPYIASLYTYLSGSFYSPMLDVHF</sequence>
<evidence type="ECO:0000256" key="3">
    <source>
        <dbReference type="ARBA" id="ARBA00022692"/>
    </source>
</evidence>
<dbReference type="PANTHER" id="PTHR15948:SF0">
    <property type="entry name" value="GOLGI PH REGULATOR A-RELATED"/>
    <property type="match status" value="1"/>
</dbReference>
<gene>
    <name evidence="12" type="primary">EOG090X06XN</name>
</gene>
<protein>
    <submittedName>
        <fullName evidence="12">EOG090X06XN</fullName>
    </submittedName>
</protein>
<dbReference type="AlphaFoldDB" id="A0A4Y7M7R6"/>
<evidence type="ECO:0000256" key="5">
    <source>
        <dbReference type="ARBA" id="ARBA00023136"/>
    </source>
</evidence>
<evidence type="ECO:0000256" key="8">
    <source>
        <dbReference type="ARBA" id="ARBA00044702"/>
    </source>
</evidence>
<feature type="transmembrane region" description="Helical" evidence="9">
    <location>
        <begin position="353"/>
        <end position="374"/>
    </location>
</feature>
<comment type="catalytic activity">
    <reaction evidence="7">
        <text>bromide(in) = bromide(out)</text>
        <dbReference type="Rhea" id="RHEA:75383"/>
        <dbReference type="ChEBI" id="CHEBI:15858"/>
    </reaction>
</comment>
<feature type="transmembrane region" description="Helical" evidence="9">
    <location>
        <begin position="108"/>
        <end position="129"/>
    </location>
</feature>
<evidence type="ECO:0000256" key="6">
    <source>
        <dbReference type="ARBA" id="ARBA00024145"/>
    </source>
</evidence>
<feature type="transmembrane region" description="Helical" evidence="9">
    <location>
        <begin position="436"/>
        <end position="460"/>
    </location>
</feature>
<feature type="transmembrane region" description="Helical" evidence="9">
    <location>
        <begin position="42"/>
        <end position="66"/>
    </location>
</feature>
<feature type="transmembrane region" description="Helical" evidence="9">
    <location>
        <begin position="296"/>
        <end position="318"/>
    </location>
</feature>
<dbReference type="EMBL" id="LR006160">
    <property type="protein sequence ID" value="SVE75779.1"/>
    <property type="molecule type" value="mRNA"/>
</dbReference>
<evidence type="ECO:0000256" key="1">
    <source>
        <dbReference type="ARBA" id="ARBA00004141"/>
    </source>
</evidence>
<dbReference type="InterPro" id="IPR015672">
    <property type="entry name" value="GPHR/GTG"/>
</dbReference>
<accession>A0A4Y7M7R6</accession>
<feature type="domain" description="Abscisic acid G-protein coupled receptor-like" evidence="10">
    <location>
        <begin position="286"/>
        <end position="444"/>
    </location>
</feature>
<dbReference type="InterPro" id="IPR022535">
    <property type="entry name" value="Golgi_pH-regulator_cons_dom"/>
</dbReference>
<dbReference type="GO" id="GO:0032580">
    <property type="term" value="C:Golgi cisterna membrane"/>
    <property type="evidence" value="ECO:0007669"/>
    <property type="project" value="TreeGrafter"/>
</dbReference>
<feature type="transmembrane region" description="Helical" evidence="9">
    <location>
        <begin position="7"/>
        <end position="30"/>
    </location>
</feature>